<evidence type="ECO:0008006" key="13">
    <source>
        <dbReference type="Google" id="ProtNLM"/>
    </source>
</evidence>
<dbReference type="PROSITE" id="PS00221">
    <property type="entry name" value="MIP"/>
    <property type="match status" value="1"/>
</dbReference>
<dbReference type="GO" id="GO:0005886">
    <property type="term" value="C:plasma membrane"/>
    <property type="evidence" value="ECO:0007669"/>
    <property type="project" value="UniProtKB-SubCell"/>
</dbReference>
<evidence type="ECO:0000313" key="11">
    <source>
        <dbReference type="EMBL" id="CAG5122229.1"/>
    </source>
</evidence>
<keyword evidence="4" id="KW-1003">Cell membrane</keyword>
<keyword evidence="5 8" id="KW-0812">Transmembrane</keyword>
<accession>A0A8S3YZS7</accession>
<evidence type="ECO:0000256" key="1">
    <source>
        <dbReference type="ARBA" id="ARBA00004651"/>
    </source>
</evidence>
<dbReference type="Gene3D" id="1.20.1080.10">
    <property type="entry name" value="Glycerol uptake facilitator protein"/>
    <property type="match status" value="2"/>
</dbReference>
<feature type="transmembrane region" description="Helical" evidence="10">
    <location>
        <begin position="163"/>
        <end position="184"/>
    </location>
</feature>
<feature type="transmembrane region" description="Helical" evidence="10">
    <location>
        <begin position="205"/>
        <end position="225"/>
    </location>
</feature>
<evidence type="ECO:0000256" key="7">
    <source>
        <dbReference type="ARBA" id="ARBA00023136"/>
    </source>
</evidence>
<dbReference type="EMBL" id="CAJHNH020001246">
    <property type="protein sequence ID" value="CAG5122229.1"/>
    <property type="molecule type" value="Genomic_DNA"/>
</dbReference>
<dbReference type="PANTHER" id="PTHR19139">
    <property type="entry name" value="AQUAPORIN TRANSPORTER"/>
    <property type="match status" value="1"/>
</dbReference>
<dbReference type="PRINTS" id="PR00783">
    <property type="entry name" value="MINTRINSICP"/>
</dbReference>
<dbReference type="AlphaFoldDB" id="A0A8S3YZS7"/>
<organism evidence="11 12">
    <name type="scientific">Candidula unifasciata</name>
    <dbReference type="NCBI Taxonomy" id="100452"/>
    <lineage>
        <taxon>Eukaryota</taxon>
        <taxon>Metazoa</taxon>
        <taxon>Spiralia</taxon>
        <taxon>Lophotrochozoa</taxon>
        <taxon>Mollusca</taxon>
        <taxon>Gastropoda</taxon>
        <taxon>Heterobranchia</taxon>
        <taxon>Euthyneura</taxon>
        <taxon>Panpulmonata</taxon>
        <taxon>Eupulmonata</taxon>
        <taxon>Stylommatophora</taxon>
        <taxon>Helicina</taxon>
        <taxon>Helicoidea</taxon>
        <taxon>Geomitridae</taxon>
        <taxon>Candidula</taxon>
    </lineage>
</organism>
<evidence type="ECO:0000256" key="8">
    <source>
        <dbReference type="RuleBase" id="RU000477"/>
    </source>
</evidence>
<keyword evidence="6 10" id="KW-1133">Transmembrane helix</keyword>
<gene>
    <name evidence="11" type="ORF">CUNI_LOCUS7787</name>
</gene>
<protein>
    <recommendedName>
        <fullName evidence="13">Aquaporin</fullName>
    </recommendedName>
</protein>
<dbReference type="SUPFAM" id="SSF81338">
    <property type="entry name" value="Aquaporin-like"/>
    <property type="match status" value="1"/>
</dbReference>
<feature type="transmembrane region" description="Helical" evidence="10">
    <location>
        <begin position="76"/>
        <end position="96"/>
    </location>
</feature>
<evidence type="ECO:0000256" key="5">
    <source>
        <dbReference type="ARBA" id="ARBA00022692"/>
    </source>
</evidence>
<evidence type="ECO:0000256" key="9">
    <source>
        <dbReference type="SAM" id="MobiDB-lite"/>
    </source>
</evidence>
<sequence>MSIASIPARLRAEARSTTSLDEDETAFSRMITNELLDIKSPRMWRGAVAELIGTALLAIFTIGIGMKKDGEEGPSWSMLQGAIGTGFFLAALISALSNVSGAHVNPAISIGFLFIVNLTVFILPGKEITVYEALGVEILTTFFLLFVTLSLVDPGRDDLAGSVPLMVGLTVTVNILFGANISGACMNPARSFGPAMILGDFEKNWIYWAGPMAGAVLGSLTYDWFFSSNPFEMNSLKKLTGKDDGRQSTGVFGIKENDKDLNLQIDDDNEGDDEATRSLLKEKLRREYTNGVVRESDRRDSAEFRRAAAKERFQMGSISQISSREEIAESNENINLGNLENAPESKV</sequence>
<feature type="transmembrane region" description="Helical" evidence="10">
    <location>
        <begin position="130"/>
        <end position="151"/>
    </location>
</feature>
<dbReference type="Pfam" id="PF00230">
    <property type="entry name" value="MIP"/>
    <property type="match status" value="2"/>
</dbReference>
<keyword evidence="12" id="KW-1185">Reference proteome</keyword>
<comment type="caution">
    <text evidence="11">The sequence shown here is derived from an EMBL/GenBank/DDBJ whole genome shotgun (WGS) entry which is preliminary data.</text>
</comment>
<feature type="transmembrane region" description="Helical" evidence="10">
    <location>
        <begin position="43"/>
        <end position="64"/>
    </location>
</feature>
<dbReference type="PANTHER" id="PTHR19139:SF199">
    <property type="entry name" value="MIP17260P"/>
    <property type="match status" value="1"/>
</dbReference>
<comment type="similarity">
    <text evidence="2 8">Belongs to the MIP/aquaporin (TC 1.A.8) family.</text>
</comment>
<dbReference type="OrthoDB" id="3222at2759"/>
<feature type="transmembrane region" description="Helical" evidence="10">
    <location>
        <begin position="102"/>
        <end position="123"/>
    </location>
</feature>
<dbReference type="Proteomes" id="UP000678393">
    <property type="component" value="Unassembled WGS sequence"/>
</dbReference>
<keyword evidence="3 8" id="KW-0813">Transport</keyword>
<dbReference type="GO" id="GO:0015250">
    <property type="term" value="F:water channel activity"/>
    <property type="evidence" value="ECO:0007669"/>
    <property type="project" value="TreeGrafter"/>
</dbReference>
<evidence type="ECO:0000256" key="2">
    <source>
        <dbReference type="ARBA" id="ARBA00006175"/>
    </source>
</evidence>
<comment type="subcellular location">
    <subcellularLocation>
        <location evidence="1">Cell membrane</location>
        <topology evidence="1">Multi-pass membrane protein</topology>
    </subcellularLocation>
</comment>
<evidence type="ECO:0000256" key="3">
    <source>
        <dbReference type="ARBA" id="ARBA00022448"/>
    </source>
</evidence>
<dbReference type="InterPro" id="IPR023271">
    <property type="entry name" value="Aquaporin-like"/>
</dbReference>
<evidence type="ECO:0000313" key="12">
    <source>
        <dbReference type="Proteomes" id="UP000678393"/>
    </source>
</evidence>
<keyword evidence="7 10" id="KW-0472">Membrane</keyword>
<reference evidence="11" key="1">
    <citation type="submission" date="2021-04" db="EMBL/GenBank/DDBJ databases">
        <authorList>
            <consortium name="Molecular Ecology Group"/>
        </authorList>
    </citation>
    <scope>NUCLEOTIDE SEQUENCE</scope>
</reference>
<evidence type="ECO:0000256" key="4">
    <source>
        <dbReference type="ARBA" id="ARBA00022475"/>
    </source>
</evidence>
<dbReference type="InterPro" id="IPR034294">
    <property type="entry name" value="Aquaporin_transptr"/>
</dbReference>
<evidence type="ECO:0000256" key="6">
    <source>
        <dbReference type="ARBA" id="ARBA00022989"/>
    </source>
</evidence>
<proteinExistence type="inferred from homology"/>
<dbReference type="InterPro" id="IPR000425">
    <property type="entry name" value="MIP"/>
</dbReference>
<dbReference type="InterPro" id="IPR022357">
    <property type="entry name" value="MIP_CS"/>
</dbReference>
<name>A0A8S3YZS7_9EUPU</name>
<feature type="region of interest" description="Disordered" evidence="9">
    <location>
        <begin position="323"/>
        <end position="347"/>
    </location>
</feature>
<evidence type="ECO:0000256" key="10">
    <source>
        <dbReference type="SAM" id="Phobius"/>
    </source>
</evidence>